<feature type="compositionally biased region" description="Low complexity" evidence="5">
    <location>
        <begin position="731"/>
        <end position="743"/>
    </location>
</feature>
<feature type="compositionally biased region" description="Polar residues" evidence="5">
    <location>
        <begin position="648"/>
        <end position="660"/>
    </location>
</feature>
<feature type="region of interest" description="Disordered" evidence="5">
    <location>
        <begin position="1227"/>
        <end position="1298"/>
    </location>
</feature>
<feature type="compositionally biased region" description="Low complexity" evidence="5">
    <location>
        <begin position="1047"/>
        <end position="1073"/>
    </location>
</feature>
<proteinExistence type="inferred from homology"/>
<feature type="compositionally biased region" description="Polar residues" evidence="5">
    <location>
        <begin position="231"/>
        <end position="246"/>
    </location>
</feature>
<evidence type="ECO:0000313" key="8">
    <source>
        <dbReference type="Proteomes" id="UP000829720"/>
    </source>
</evidence>
<feature type="compositionally biased region" description="Gly residues" evidence="5">
    <location>
        <begin position="1968"/>
        <end position="1981"/>
    </location>
</feature>
<feature type="compositionally biased region" description="Low complexity" evidence="5">
    <location>
        <begin position="431"/>
        <end position="446"/>
    </location>
</feature>
<dbReference type="SUPFAM" id="SSF54928">
    <property type="entry name" value="RNA-binding domain, RBD"/>
    <property type="match status" value="1"/>
</dbReference>
<keyword evidence="3" id="KW-0694">RNA-binding</keyword>
<feature type="region of interest" description="Disordered" evidence="5">
    <location>
        <begin position="1699"/>
        <end position="1767"/>
    </location>
</feature>
<name>A0A8T3CW97_9TELE</name>
<comment type="similarity">
    <text evidence="1">Belongs to the GW182 family.</text>
</comment>
<keyword evidence="8" id="KW-1185">Reference proteome</keyword>
<dbReference type="Gene3D" id="3.30.70.330">
    <property type="match status" value="1"/>
</dbReference>
<feature type="compositionally biased region" description="Gly residues" evidence="5">
    <location>
        <begin position="1862"/>
        <end position="1896"/>
    </location>
</feature>
<accession>A0A8T3CW97</accession>
<evidence type="ECO:0000313" key="7">
    <source>
        <dbReference type="EMBL" id="KAI1886728.1"/>
    </source>
</evidence>
<protein>
    <recommendedName>
        <fullName evidence="6">TNRC6 PABC binding domain-containing protein</fullName>
    </recommendedName>
</protein>
<keyword evidence="4" id="KW-0943">RNA-mediated gene silencing</keyword>
<dbReference type="GO" id="GO:0060213">
    <property type="term" value="P:positive regulation of nuclear-transcribed mRNA poly(A) tail shortening"/>
    <property type="evidence" value="ECO:0007669"/>
    <property type="project" value="TreeGrafter"/>
</dbReference>
<evidence type="ECO:0000256" key="4">
    <source>
        <dbReference type="ARBA" id="ARBA00023158"/>
    </source>
</evidence>
<feature type="compositionally biased region" description="Low complexity" evidence="5">
    <location>
        <begin position="57"/>
        <end position="67"/>
    </location>
</feature>
<feature type="compositionally biased region" description="Gly residues" evidence="5">
    <location>
        <begin position="248"/>
        <end position="258"/>
    </location>
</feature>
<feature type="compositionally biased region" description="Gly residues" evidence="5">
    <location>
        <begin position="125"/>
        <end position="134"/>
    </location>
</feature>
<feature type="compositionally biased region" description="Gly residues" evidence="5">
    <location>
        <begin position="529"/>
        <end position="547"/>
    </location>
</feature>
<feature type="compositionally biased region" description="Low complexity" evidence="5">
    <location>
        <begin position="1905"/>
        <end position="1914"/>
    </location>
</feature>
<evidence type="ECO:0000259" key="6">
    <source>
        <dbReference type="Pfam" id="PF16608"/>
    </source>
</evidence>
<feature type="compositionally biased region" description="Basic and acidic residues" evidence="5">
    <location>
        <begin position="1244"/>
        <end position="1254"/>
    </location>
</feature>
<feature type="compositionally biased region" description="Gly residues" evidence="5">
    <location>
        <begin position="800"/>
        <end position="859"/>
    </location>
</feature>
<feature type="compositionally biased region" description="Gly residues" evidence="5">
    <location>
        <begin position="582"/>
        <end position="598"/>
    </location>
</feature>
<evidence type="ECO:0000256" key="2">
    <source>
        <dbReference type="ARBA" id="ARBA00022845"/>
    </source>
</evidence>
<feature type="compositionally biased region" description="Low complexity" evidence="5">
    <location>
        <begin position="1928"/>
        <end position="1937"/>
    </location>
</feature>
<keyword evidence="2" id="KW-0810">Translation regulation</keyword>
<evidence type="ECO:0000256" key="5">
    <source>
        <dbReference type="SAM" id="MobiDB-lite"/>
    </source>
</evidence>
<organism evidence="7 8">
    <name type="scientific">Albula goreensis</name>
    <dbReference type="NCBI Taxonomy" id="1534307"/>
    <lineage>
        <taxon>Eukaryota</taxon>
        <taxon>Metazoa</taxon>
        <taxon>Chordata</taxon>
        <taxon>Craniata</taxon>
        <taxon>Vertebrata</taxon>
        <taxon>Euteleostomi</taxon>
        <taxon>Actinopterygii</taxon>
        <taxon>Neopterygii</taxon>
        <taxon>Teleostei</taxon>
        <taxon>Albuliformes</taxon>
        <taxon>Albulidae</taxon>
        <taxon>Albula</taxon>
    </lineage>
</organism>
<feature type="compositionally biased region" description="Gly residues" evidence="5">
    <location>
        <begin position="901"/>
        <end position="910"/>
    </location>
</feature>
<feature type="compositionally biased region" description="Gly residues" evidence="5">
    <location>
        <begin position="1739"/>
        <end position="1752"/>
    </location>
</feature>
<feature type="compositionally biased region" description="Low complexity" evidence="5">
    <location>
        <begin position="599"/>
        <end position="609"/>
    </location>
</feature>
<dbReference type="InterPro" id="IPR012677">
    <property type="entry name" value="Nucleotide-bd_a/b_plait_sf"/>
</dbReference>
<feature type="compositionally biased region" description="Polar residues" evidence="5">
    <location>
        <begin position="188"/>
        <end position="198"/>
    </location>
</feature>
<feature type="compositionally biased region" description="Low complexity" evidence="5">
    <location>
        <begin position="350"/>
        <end position="371"/>
    </location>
</feature>
<feature type="compositionally biased region" description="Low complexity" evidence="5">
    <location>
        <begin position="2013"/>
        <end position="2022"/>
    </location>
</feature>
<feature type="compositionally biased region" description="Gly residues" evidence="5">
    <location>
        <begin position="763"/>
        <end position="776"/>
    </location>
</feature>
<dbReference type="EMBL" id="JAERUA010000019">
    <property type="protein sequence ID" value="KAI1886728.1"/>
    <property type="molecule type" value="Genomic_DNA"/>
</dbReference>
<feature type="compositionally biased region" description="Polar residues" evidence="5">
    <location>
        <begin position="682"/>
        <end position="718"/>
    </location>
</feature>
<feature type="compositionally biased region" description="Low complexity" evidence="5">
    <location>
        <begin position="1171"/>
        <end position="1187"/>
    </location>
</feature>
<evidence type="ECO:0000256" key="1">
    <source>
        <dbReference type="ARBA" id="ARBA00007302"/>
    </source>
</evidence>
<feature type="region of interest" description="Disordered" evidence="5">
    <location>
        <begin position="1445"/>
        <end position="1491"/>
    </location>
</feature>
<feature type="compositionally biased region" description="Basic and acidic residues" evidence="5">
    <location>
        <begin position="12"/>
        <end position="29"/>
    </location>
</feature>
<feature type="region of interest" description="Disordered" evidence="5">
    <location>
        <begin position="1601"/>
        <end position="1650"/>
    </location>
</feature>
<feature type="compositionally biased region" description="Gly residues" evidence="5">
    <location>
        <begin position="219"/>
        <end position="229"/>
    </location>
</feature>
<evidence type="ECO:0000256" key="3">
    <source>
        <dbReference type="ARBA" id="ARBA00022884"/>
    </source>
</evidence>
<reference evidence="7" key="1">
    <citation type="submission" date="2021-01" db="EMBL/GenBank/DDBJ databases">
        <authorList>
            <person name="Zahm M."/>
            <person name="Roques C."/>
            <person name="Cabau C."/>
            <person name="Klopp C."/>
            <person name="Donnadieu C."/>
            <person name="Jouanno E."/>
            <person name="Lampietro C."/>
            <person name="Louis A."/>
            <person name="Herpin A."/>
            <person name="Echchiki A."/>
            <person name="Berthelot C."/>
            <person name="Parey E."/>
            <person name="Roest-Crollius H."/>
            <person name="Braasch I."/>
            <person name="Postlethwait J."/>
            <person name="Bobe J."/>
            <person name="Montfort J."/>
            <person name="Bouchez O."/>
            <person name="Begum T."/>
            <person name="Mejri S."/>
            <person name="Adams A."/>
            <person name="Chen W.-J."/>
            <person name="Guiguen Y."/>
        </authorList>
    </citation>
    <scope>NUCLEOTIDE SEQUENCE</scope>
    <source>
        <tissue evidence="7">Blood</tissue>
    </source>
</reference>
<feature type="domain" description="TNRC6 PABC binding" evidence="6">
    <location>
        <begin position="1498"/>
        <end position="1774"/>
    </location>
</feature>
<feature type="compositionally biased region" description="Basic residues" evidence="5">
    <location>
        <begin position="1"/>
        <end position="11"/>
    </location>
</feature>
<feature type="region of interest" description="Disordered" evidence="5">
    <location>
        <begin position="1928"/>
        <end position="2031"/>
    </location>
</feature>
<dbReference type="InterPro" id="IPR032226">
    <property type="entry name" value="TNRC6_PABC-bd"/>
</dbReference>
<feature type="compositionally biased region" description="Low complexity" evidence="5">
    <location>
        <begin position="548"/>
        <end position="570"/>
    </location>
</feature>
<dbReference type="OrthoDB" id="5919166at2759"/>
<feature type="compositionally biased region" description="Polar residues" evidence="5">
    <location>
        <begin position="1712"/>
        <end position="1721"/>
    </location>
</feature>
<dbReference type="GO" id="GO:0006417">
    <property type="term" value="P:regulation of translation"/>
    <property type="evidence" value="ECO:0007669"/>
    <property type="project" value="UniProtKB-KW"/>
</dbReference>
<dbReference type="GO" id="GO:0005654">
    <property type="term" value="C:nucleoplasm"/>
    <property type="evidence" value="ECO:0007669"/>
    <property type="project" value="TreeGrafter"/>
</dbReference>
<dbReference type="FunFam" id="3.30.70.330:FF:000011">
    <property type="entry name" value="trinucleotide repeat-containing gene 6A protein-like"/>
    <property type="match status" value="1"/>
</dbReference>
<dbReference type="InterPro" id="IPR052068">
    <property type="entry name" value="GW182_domain"/>
</dbReference>
<feature type="region of interest" description="Disordered" evidence="5">
    <location>
        <begin position="1"/>
        <end position="1148"/>
    </location>
</feature>
<feature type="compositionally biased region" description="Polar residues" evidence="5">
    <location>
        <begin position="447"/>
        <end position="457"/>
    </location>
</feature>
<feature type="compositionally biased region" description="Basic residues" evidence="5">
    <location>
        <begin position="616"/>
        <end position="625"/>
    </location>
</feature>
<feature type="compositionally biased region" description="Low complexity" evidence="5">
    <location>
        <begin position="297"/>
        <end position="307"/>
    </location>
</feature>
<comment type="caution">
    <text evidence="7">The sequence shown here is derived from an EMBL/GenBank/DDBJ whole genome shotgun (WGS) entry which is preliminary data.</text>
</comment>
<feature type="compositionally biased region" description="Basic and acidic residues" evidence="5">
    <location>
        <begin position="95"/>
        <end position="111"/>
    </location>
</feature>
<dbReference type="PANTHER" id="PTHR13020:SF32">
    <property type="entry name" value="TRINUCLEOTIDE REPEAT-CONTAINING GENE 6B PROTEIN"/>
    <property type="match status" value="1"/>
</dbReference>
<feature type="compositionally biased region" description="Low complexity" evidence="5">
    <location>
        <begin position="1637"/>
        <end position="1648"/>
    </location>
</feature>
<feature type="compositionally biased region" description="Polar residues" evidence="5">
    <location>
        <begin position="971"/>
        <end position="982"/>
    </location>
</feature>
<feature type="compositionally biased region" description="Low complexity" evidence="5">
    <location>
        <begin position="31"/>
        <end position="47"/>
    </location>
</feature>
<dbReference type="GO" id="GO:0035195">
    <property type="term" value="P:miRNA-mediated post-transcriptional gene silencing"/>
    <property type="evidence" value="ECO:0007669"/>
    <property type="project" value="TreeGrafter"/>
</dbReference>
<dbReference type="Pfam" id="PF16608">
    <property type="entry name" value="TNRC6-PABC_bdg"/>
    <property type="match status" value="1"/>
</dbReference>
<sequence length="2031" mass="203526">MEDKKRKKEEKRKREASQKVAEQKNKVPELTKPTSTQSPVTPSSASPNPGPAPSSSPSPATAAAGVPPQGGNNAKRPAVANGQPPSGAQAPQRYMPREVPPRFRCQQDHKVLLKRGQPPLSCMLLGGGNGGGGTPLSQGDAPSASMASASDSSPGSLGPAAPPLPHSSSSSVAASSTTTSSNYANSTWGASSGSQPLSQGWEKVIVDGSDLEEWPSIAGGTGAGDGVGGTLSSSASWSDRQLQQQKGAGTGVGKGAGSGSPSPPSSSCSPNECTQPGSGVWGSSSSSQAGGGGGNLAVGSAPSKSKAPPLPGTLDSSVIGGSSGIPGANFSPNANPSAWPALVQDGPGVGAAAEGAPTPLPNLSPLSANPPLNHPPPSANPAGHQHQLHQMQAREREHLCGEWGGAAPESGTGPKKAEEESECGMTGGGDPPASSSSPSSTASSSSWRGQPSFSTEPKTGASRTDPWDGVAREGEGGNSWGYSGQEAKGAGSKGWGAGSGGGCKTPGVSQGAWGGGGGAELSVGEWGKSTGGAVGVAGPNNPGGAGGCSSSSGSSEGSNPPASSSPTSSSMTRAWDNQKGAGETGEWGGQGGRGGGGASSSSVSGHSRAGSGGAHNQHHSHHRSHPPSNPEAALQNLLSRTDLDPRVLSNTGWGQTQIRQNVAWDLDGGGSGSSAGTKSTSQGPQYSTAANPATTDTSAPSSLPGTAPSGSLNSSATLATGAVCPGEGWESGSSSSSSNGSASLQARGPPPSHSNVRSSGAPQPGGGQGKSSGGWGRSSPMESQGKGWGSEGQDWRENRGGGGGGGGGGGWGDFGQQGTPAGGGGGSGWGGQEEKGIGGWKEVGREGGGGWGQRGGGGDWGERELKSGTGGWGEGKGSGAGGGDSEVGTWGSWDEGAQRRGWGGGGGGDAGSKSHQGWGSKGHQAQIPNSQTAMMKAPVQQQQSQPQQPQPQPQPLDSGPMQGGWGKPSGPMSQNQNQSSGWASGPIPRTAGGPTDGAEPSGWEEPSPQSISRKMEIDDGTSAWGDPSHYNYKSVNLWDKNGAPAGQPQSLHTQTQPQTQQQQGPGPAQQQQPPGRPAHQHAAPGNRDMNPGHMPNKASGMVWGGGGTPSSPSVDNGTAAWGNPPMHTPAGATQRILGRPGLGEPLPQPHQIWFKVYARRLGWEEEEEGAGVWSSTGSQGSSSSYNSGGWGQGHGGKKGNSKGALKGGGVDSWMNPMTRQFSNMGLLGEDPSGRPLDLAPGPPQDKKMEGEKRGMTLSDYNGEIRKGGRGGASAGGGGGGTVFRSPSSKEAGPGESGPYYDKTGGHNVFGGSGGMAQSRGVHQPGVPPINPSPGIRAQVPHQFLSPQLPSSVLKQMPPPSSSVGGVGGVAGGVFPPQLSPQHIAMLSSIYPPHIQFQLACQLLLQQPQQQQQQQQQQLLQNQRKFPQNIRQQPDPQQLARIMAVLQQQRQQQQGGGTGGGSKLSPSHLGGVAPKPSMADPLSHPGLGGALADLHSKTPGGYSGFSSGVNLPGLEIGSMVGGPGGMKDGGGQQSRFKWIMEGHSPAPSPPDSALHKNGPISAPVKLRGGSPYSQYEMLGNEGLGVPPQGPTDNWHRTPGNKMGTKTGSSSWPPEFQPGVPWKGIQSADPESDPYMTPGSVLGSSGTSSLNDTEHQLLRDNTESNPSLNTLLPSPGAWPYSASDSPLTNAHNSAKYTEYKPSWPPDPIGHNKPWKTNRNSSQLPRPPPGLTHQKQPSLSSWGGGGPRLSRGWGGSSASQETRYGPGSAWSDAGASRGSCWLVLSNLTPQIDGSTLRTICLQHGPLLTFHLGLTQGSALIRYSSRQEAAKAQSALHMCVLGNTTILAEFVSEEEVARYFAHSQAGGSGSGSGGGTVPGAGGGQGPSGTGAVGASGGGSTPGSERERASGSAGVAGGTAAASGNNNGAGASVGSVGASGSGWQSLDSTGSSPDPSSAQGPGLSIFAQWSSNGAGGGVGGGTGGVEPGRQGLWGAMTPGYPSSSLWGAPTMEDRHQMGSPAALLPGDLLGGGTDSI</sequence>
<feature type="compositionally biased region" description="Low complexity" evidence="5">
    <location>
        <begin position="166"/>
        <end position="187"/>
    </location>
</feature>
<feature type="compositionally biased region" description="Gly residues" evidence="5">
    <location>
        <begin position="868"/>
        <end position="885"/>
    </location>
</feature>
<feature type="compositionally biased region" description="Low complexity" evidence="5">
    <location>
        <begin position="277"/>
        <end position="288"/>
    </location>
</feature>
<feature type="region of interest" description="Disordered" evidence="5">
    <location>
        <begin position="1859"/>
        <end position="1914"/>
    </location>
</feature>
<dbReference type="PANTHER" id="PTHR13020">
    <property type="entry name" value="TRINUCLEOTIDE REPEAT-CONTAINING GENE 6"/>
    <property type="match status" value="1"/>
</dbReference>
<feature type="compositionally biased region" description="Gly residues" evidence="5">
    <location>
        <begin position="491"/>
        <end position="504"/>
    </location>
</feature>
<dbReference type="GO" id="GO:0000932">
    <property type="term" value="C:P-body"/>
    <property type="evidence" value="ECO:0007669"/>
    <property type="project" value="TreeGrafter"/>
</dbReference>
<feature type="region of interest" description="Disordered" evidence="5">
    <location>
        <begin position="1170"/>
        <end position="1211"/>
    </location>
</feature>
<dbReference type="InterPro" id="IPR035979">
    <property type="entry name" value="RBD_domain_sf"/>
</dbReference>
<dbReference type="GO" id="GO:0003723">
    <property type="term" value="F:RNA binding"/>
    <property type="evidence" value="ECO:0007669"/>
    <property type="project" value="UniProtKB-KW"/>
</dbReference>
<feature type="compositionally biased region" description="Low complexity" evidence="5">
    <location>
        <begin position="141"/>
        <end position="159"/>
    </location>
</feature>
<dbReference type="Proteomes" id="UP000829720">
    <property type="component" value="Unassembled WGS sequence"/>
</dbReference>
<feature type="compositionally biased region" description="Polar residues" evidence="5">
    <location>
        <begin position="1938"/>
        <end position="1954"/>
    </location>
</feature>
<feature type="compositionally biased region" description="Gly residues" evidence="5">
    <location>
        <begin position="1269"/>
        <end position="1281"/>
    </location>
</feature>
<gene>
    <name evidence="7" type="ORF">AGOR_G00198800</name>
</gene>